<feature type="region of interest" description="Disordered" evidence="1">
    <location>
        <begin position="1"/>
        <end position="76"/>
    </location>
</feature>
<name>A0A0K9HUM4_GEOSE</name>
<evidence type="ECO:0000313" key="8">
    <source>
        <dbReference type="Proteomes" id="UP000266922"/>
    </source>
</evidence>
<evidence type="ECO:0000313" key="7">
    <source>
        <dbReference type="Proteomes" id="UP000075517"/>
    </source>
</evidence>
<feature type="compositionally biased region" description="Basic and acidic residues" evidence="1">
    <location>
        <begin position="38"/>
        <end position="48"/>
    </location>
</feature>
<organism evidence="3 6">
    <name type="scientific">Geobacillus stearothermophilus</name>
    <name type="common">Bacillus stearothermophilus</name>
    <dbReference type="NCBI Taxonomy" id="1422"/>
    <lineage>
        <taxon>Bacteria</taxon>
        <taxon>Bacillati</taxon>
        <taxon>Bacillota</taxon>
        <taxon>Bacilli</taxon>
        <taxon>Bacillales</taxon>
        <taxon>Anoxybacillaceae</taxon>
        <taxon>Geobacillus</taxon>
    </lineage>
</organism>
<dbReference type="Proteomes" id="UP000266922">
    <property type="component" value="Unassembled WGS sequence"/>
</dbReference>
<evidence type="ECO:0000313" key="9">
    <source>
        <dbReference type="Proteomes" id="UP000773850"/>
    </source>
</evidence>
<dbReference type="Proteomes" id="UP000075517">
    <property type="component" value="Unassembled WGS sequence"/>
</dbReference>
<dbReference type="RefSeq" id="WP_033016878.1">
    <property type="nucleotide sequence ID" value="NZ_CBCSGJ010000003.1"/>
</dbReference>
<evidence type="ECO:0000313" key="4">
    <source>
        <dbReference type="EMBL" id="KYD33295.1"/>
    </source>
</evidence>
<evidence type="ECO:0000313" key="2">
    <source>
        <dbReference type="EMBL" id="KAF6512206.1"/>
    </source>
</evidence>
<dbReference type="PATRIC" id="fig|1422.14.peg.185"/>
<dbReference type="EMBL" id="LUCS01000009">
    <property type="protein sequence ID" value="KAF6512206.1"/>
    <property type="molecule type" value="Genomic_DNA"/>
</dbReference>
<evidence type="ECO:0000313" key="6">
    <source>
        <dbReference type="Proteomes" id="UP000075424"/>
    </source>
</evidence>
<proteinExistence type="predicted"/>
<evidence type="ECO:0000256" key="1">
    <source>
        <dbReference type="SAM" id="MobiDB-lite"/>
    </source>
</evidence>
<gene>
    <name evidence="3" type="ORF">B4109_1051</name>
    <name evidence="4" type="ORF">B4114_0905</name>
    <name evidence="5" type="ORF">D9548_00275</name>
    <name evidence="2" type="ORF">GS8_505</name>
</gene>
<evidence type="ECO:0000313" key="3">
    <source>
        <dbReference type="EMBL" id="KYD20345.1"/>
    </source>
</evidence>
<keyword evidence="9" id="KW-1185">Reference proteome</keyword>
<evidence type="ECO:0000313" key="5">
    <source>
        <dbReference type="EMBL" id="RLQ15258.1"/>
    </source>
</evidence>
<dbReference type="EMBL" id="LQYV01000152">
    <property type="protein sequence ID" value="KYD20345.1"/>
    <property type="molecule type" value="Genomic_DNA"/>
</dbReference>
<reference evidence="2 9" key="2">
    <citation type="submission" date="2016-03" db="EMBL/GenBank/DDBJ databases">
        <title>Spore heat resistance.</title>
        <authorList>
            <person name="Boekhorst J."/>
            <person name="Berendsen E.M."/>
            <person name="Wells-Bennik M.H."/>
            <person name="Kuipers O.P."/>
        </authorList>
    </citation>
    <scope>NUCLEOTIDE SEQUENCE [LARGE SCALE GENOMIC DNA]</scope>
    <source>
        <strain evidence="2 9">GS8</strain>
    </source>
</reference>
<dbReference type="Proteomes" id="UP000773850">
    <property type="component" value="Unassembled WGS sequence"/>
</dbReference>
<dbReference type="GeneID" id="89611546"/>
<dbReference type="Proteomes" id="UP000075424">
    <property type="component" value="Unassembled WGS sequence"/>
</dbReference>
<comment type="caution">
    <text evidence="3">The sequence shown here is derived from an EMBL/GenBank/DDBJ whole genome shotgun (WGS) entry which is preliminary data.</text>
</comment>
<dbReference type="EMBL" id="RCTJ01000001">
    <property type="protein sequence ID" value="RLQ15258.1"/>
    <property type="molecule type" value="Genomic_DNA"/>
</dbReference>
<sequence length="76" mass="8339">MDIQLPMLQSVMPKAPEAASKHALAQQHPHVVQAQRAAAEEKRAEQARRQVTGKRAGDALRFGSHPYKGKTIDIKG</sequence>
<dbReference type="AlphaFoldDB" id="A0A0K9HUM4"/>
<protein>
    <submittedName>
        <fullName evidence="3">Uncharacterized protein</fullName>
    </submittedName>
</protein>
<dbReference type="EMBL" id="LQYY01000091">
    <property type="protein sequence ID" value="KYD33295.1"/>
    <property type="molecule type" value="Genomic_DNA"/>
</dbReference>
<dbReference type="OrthoDB" id="2476294at2"/>
<accession>A0A0K9HUM4</accession>
<reference evidence="6 7" key="1">
    <citation type="submission" date="2016-01" db="EMBL/GenBank/DDBJ databases">
        <title>Draft Genome Sequences of Seven Thermophilic Sporeformers Isolated from Foods.</title>
        <authorList>
            <person name="Berendsen E.M."/>
            <person name="Wells-Bennik M.H."/>
            <person name="Krawcyk A.O."/>
            <person name="De Jong A."/>
            <person name="Holsappel S."/>
            <person name="Eijlander R.T."/>
            <person name="Kuipers O.P."/>
        </authorList>
    </citation>
    <scope>NUCLEOTIDE SEQUENCE [LARGE SCALE GENOMIC DNA]</scope>
    <source>
        <strain evidence="3 6">B4109</strain>
        <strain evidence="4 7">B4114</strain>
    </source>
</reference>
<reference evidence="5 8" key="3">
    <citation type="submission" date="2018-10" db="EMBL/GenBank/DDBJ databases">
        <title>Geobacillus stearothermophilus in processing lines of powdered infant formula.</title>
        <authorList>
            <person name="Rhee M.S."/>
            <person name="Choi I.-G."/>
            <person name="Cho T.J."/>
            <person name="Park B."/>
        </authorList>
    </citation>
    <scope>NUCLEOTIDE SEQUENCE [LARGE SCALE GENOMIC DNA]</scope>
    <source>
        <strain evidence="5 8">FHS-PPGT130</strain>
    </source>
</reference>